<evidence type="ECO:0000259" key="4">
    <source>
        <dbReference type="PROSITE" id="PS50949"/>
    </source>
</evidence>
<dbReference type="PANTHER" id="PTHR44846:SF1">
    <property type="entry name" value="MANNOSYL-D-GLYCERATE TRANSPORT_METABOLISM SYSTEM REPRESSOR MNGR-RELATED"/>
    <property type="match status" value="1"/>
</dbReference>
<dbReference type="PRINTS" id="PR00035">
    <property type="entry name" value="HTHGNTR"/>
</dbReference>
<dbReference type="Pfam" id="PF00392">
    <property type="entry name" value="GntR"/>
    <property type="match status" value="1"/>
</dbReference>
<dbReference type="InterPro" id="IPR012702">
    <property type="entry name" value="CP_lyase_PhnF"/>
</dbReference>
<dbReference type="Proteomes" id="UP000584824">
    <property type="component" value="Unassembled WGS sequence"/>
</dbReference>
<dbReference type="InterPro" id="IPR011663">
    <property type="entry name" value="UTRA"/>
</dbReference>
<dbReference type="Pfam" id="PF07702">
    <property type="entry name" value="UTRA"/>
    <property type="match status" value="1"/>
</dbReference>
<protein>
    <submittedName>
        <fullName evidence="5">GntR family phosphonate transport system transcriptional regulator</fullName>
    </submittedName>
</protein>
<keyword evidence="3" id="KW-0804">Transcription</keyword>
<evidence type="ECO:0000256" key="2">
    <source>
        <dbReference type="ARBA" id="ARBA00023125"/>
    </source>
</evidence>
<name>A0A7W6K0C9_9HYPH</name>
<dbReference type="PANTHER" id="PTHR44846">
    <property type="entry name" value="MANNOSYL-D-GLYCERATE TRANSPORT/METABOLISM SYSTEM REPRESSOR MNGR-RELATED"/>
    <property type="match status" value="1"/>
</dbReference>
<dbReference type="GO" id="GO:0045892">
    <property type="term" value="P:negative regulation of DNA-templated transcription"/>
    <property type="evidence" value="ECO:0007669"/>
    <property type="project" value="TreeGrafter"/>
</dbReference>
<dbReference type="InterPro" id="IPR036388">
    <property type="entry name" value="WH-like_DNA-bd_sf"/>
</dbReference>
<gene>
    <name evidence="5" type="ORF">GGQ66_000293</name>
</gene>
<organism evidence="5 6">
    <name type="scientific">Allorhizobium borbori</name>
    <dbReference type="NCBI Taxonomy" id="485907"/>
    <lineage>
        <taxon>Bacteria</taxon>
        <taxon>Pseudomonadati</taxon>
        <taxon>Pseudomonadota</taxon>
        <taxon>Alphaproteobacteria</taxon>
        <taxon>Hyphomicrobiales</taxon>
        <taxon>Rhizobiaceae</taxon>
        <taxon>Rhizobium/Agrobacterium group</taxon>
        <taxon>Allorhizobium</taxon>
    </lineage>
</organism>
<evidence type="ECO:0000313" key="6">
    <source>
        <dbReference type="Proteomes" id="UP000584824"/>
    </source>
</evidence>
<dbReference type="InterPro" id="IPR028978">
    <property type="entry name" value="Chorismate_lyase_/UTRA_dom_sf"/>
</dbReference>
<evidence type="ECO:0000256" key="3">
    <source>
        <dbReference type="ARBA" id="ARBA00023163"/>
    </source>
</evidence>
<dbReference type="SUPFAM" id="SSF64288">
    <property type="entry name" value="Chorismate lyase-like"/>
    <property type="match status" value="1"/>
</dbReference>
<accession>A0A7W6K0C9</accession>
<reference evidence="5 6" key="1">
    <citation type="submission" date="2020-08" db="EMBL/GenBank/DDBJ databases">
        <title>Genomic Encyclopedia of Type Strains, Phase IV (KMG-IV): sequencing the most valuable type-strain genomes for metagenomic binning, comparative biology and taxonomic classification.</title>
        <authorList>
            <person name="Goeker M."/>
        </authorList>
    </citation>
    <scope>NUCLEOTIDE SEQUENCE [LARGE SCALE GENOMIC DNA]</scope>
    <source>
        <strain evidence="5 6">DSM 26385</strain>
    </source>
</reference>
<dbReference type="GO" id="GO:0003677">
    <property type="term" value="F:DNA binding"/>
    <property type="evidence" value="ECO:0007669"/>
    <property type="project" value="UniProtKB-KW"/>
</dbReference>
<keyword evidence="6" id="KW-1185">Reference proteome</keyword>
<evidence type="ECO:0000313" key="5">
    <source>
        <dbReference type="EMBL" id="MBB4101777.1"/>
    </source>
</evidence>
<feature type="domain" description="HTH gntR-type" evidence="4">
    <location>
        <begin position="7"/>
        <end position="75"/>
    </location>
</feature>
<dbReference type="InterPro" id="IPR050679">
    <property type="entry name" value="Bact_HTH_transcr_reg"/>
</dbReference>
<dbReference type="Gene3D" id="1.10.10.10">
    <property type="entry name" value="Winged helix-like DNA-binding domain superfamily/Winged helix DNA-binding domain"/>
    <property type="match status" value="1"/>
</dbReference>
<dbReference type="InterPro" id="IPR036390">
    <property type="entry name" value="WH_DNA-bd_sf"/>
</dbReference>
<dbReference type="CDD" id="cd07377">
    <property type="entry name" value="WHTH_GntR"/>
    <property type="match status" value="1"/>
</dbReference>
<dbReference type="SUPFAM" id="SSF46785">
    <property type="entry name" value="Winged helix' DNA-binding domain"/>
    <property type="match status" value="1"/>
</dbReference>
<dbReference type="InterPro" id="IPR000524">
    <property type="entry name" value="Tscrpt_reg_HTH_GntR"/>
</dbReference>
<evidence type="ECO:0000256" key="1">
    <source>
        <dbReference type="ARBA" id="ARBA00023015"/>
    </source>
</evidence>
<keyword evidence="2" id="KW-0238">DNA-binding</keyword>
<dbReference type="AlphaFoldDB" id="A0A7W6K0C9"/>
<dbReference type="NCBIfam" id="TIGR02325">
    <property type="entry name" value="C_P_lyase_phnF"/>
    <property type="match status" value="1"/>
</dbReference>
<dbReference type="SMART" id="SM00866">
    <property type="entry name" value="UTRA"/>
    <property type="match status" value="1"/>
</dbReference>
<dbReference type="GO" id="GO:0003700">
    <property type="term" value="F:DNA-binding transcription factor activity"/>
    <property type="evidence" value="ECO:0007669"/>
    <property type="project" value="InterPro"/>
</dbReference>
<sequence>MRRQSGVALWRQIADRIRAAIADGSYDETGMVPPETVLAADFGVNRHTVRAALSALTQEGMLRPVQGIGTLILRRERLSLPISRRTRFTEGVGEQARALSGALLDHAEEPASAAVSTALHLAPHAPVLRIETLRSADKRGMSRSTAWFPLPRFHGLADAFAKSGSVTAALRAFGVEDYVRVKTEISAVHAEPGDLADLGLAPGAIVLVTQAVNADPEGMPIQFAVSRFPADRVQFTVEV</sequence>
<dbReference type="EMBL" id="JACIDU010000001">
    <property type="protein sequence ID" value="MBB4101777.1"/>
    <property type="molecule type" value="Genomic_DNA"/>
</dbReference>
<dbReference type="Gene3D" id="3.40.1410.10">
    <property type="entry name" value="Chorismate lyase-like"/>
    <property type="match status" value="1"/>
</dbReference>
<proteinExistence type="predicted"/>
<comment type="caution">
    <text evidence="5">The sequence shown here is derived from an EMBL/GenBank/DDBJ whole genome shotgun (WGS) entry which is preliminary data.</text>
</comment>
<dbReference type="PROSITE" id="PS50949">
    <property type="entry name" value="HTH_GNTR"/>
    <property type="match status" value="1"/>
</dbReference>
<keyword evidence="1" id="KW-0805">Transcription regulation</keyword>
<dbReference type="SMART" id="SM00345">
    <property type="entry name" value="HTH_GNTR"/>
    <property type="match status" value="1"/>
</dbReference>